<dbReference type="Proteomes" id="UP001141806">
    <property type="component" value="Unassembled WGS sequence"/>
</dbReference>
<reference evidence="2" key="1">
    <citation type="journal article" date="2023" name="Plant J.">
        <title>The genome of the king protea, Protea cynaroides.</title>
        <authorList>
            <person name="Chang J."/>
            <person name="Duong T.A."/>
            <person name="Schoeman C."/>
            <person name="Ma X."/>
            <person name="Roodt D."/>
            <person name="Barker N."/>
            <person name="Li Z."/>
            <person name="Van de Peer Y."/>
            <person name="Mizrachi E."/>
        </authorList>
    </citation>
    <scope>NUCLEOTIDE SEQUENCE</scope>
    <source>
        <tissue evidence="2">Young leaves</tissue>
    </source>
</reference>
<proteinExistence type="predicted"/>
<evidence type="ECO:0000313" key="3">
    <source>
        <dbReference type="Proteomes" id="UP001141806"/>
    </source>
</evidence>
<feature type="domain" description="AIR12 DOMON" evidence="1">
    <location>
        <begin position="1"/>
        <end position="66"/>
    </location>
</feature>
<dbReference type="AlphaFoldDB" id="A0A9Q0HBV3"/>
<organism evidence="2 3">
    <name type="scientific">Protea cynaroides</name>
    <dbReference type="NCBI Taxonomy" id="273540"/>
    <lineage>
        <taxon>Eukaryota</taxon>
        <taxon>Viridiplantae</taxon>
        <taxon>Streptophyta</taxon>
        <taxon>Embryophyta</taxon>
        <taxon>Tracheophyta</taxon>
        <taxon>Spermatophyta</taxon>
        <taxon>Magnoliopsida</taxon>
        <taxon>Proteales</taxon>
        <taxon>Proteaceae</taxon>
        <taxon>Protea</taxon>
    </lineage>
</organism>
<dbReference type="Pfam" id="PF04526">
    <property type="entry name" value="DUF568"/>
    <property type="match status" value="1"/>
</dbReference>
<sequence>MIGSQALIAYMVDKKMAVKTFNVSSYKIAPSKIAYKVSDMEAEYFDEMTKIFATIALLANMTTINQPDLKLGIASHMDAGVLIVLLQDHIGEDWWNLRRIAVTHMQSTGPCCKSRQLFLLVYDELPLPGLEDSNKIDRRMSVMKTNNNNKSILLRTQTGEFNHNRWLFETKSTDGYGNPFWPQDVMYGGNEGATSL</sequence>
<dbReference type="InterPro" id="IPR045265">
    <property type="entry name" value="AIR12_DOMON"/>
</dbReference>
<accession>A0A9Q0HBV3</accession>
<name>A0A9Q0HBV3_9MAGN</name>
<protein>
    <recommendedName>
        <fullName evidence="1">AIR12 DOMON domain-containing protein</fullName>
    </recommendedName>
</protein>
<gene>
    <name evidence="2" type="ORF">NE237_023635</name>
</gene>
<evidence type="ECO:0000259" key="1">
    <source>
        <dbReference type="Pfam" id="PF04526"/>
    </source>
</evidence>
<comment type="caution">
    <text evidence="2">The sequence shown here is derived from an EMBL/GenBank/DDBJ whole genome shotgun (WGS) entry which is preliminary data.</text>
</comment>
<evidence type="ECO:0000313" key="2">
    <source>
        <dbReference type="EMBL" id="KAJ4963696.1"/>
    </source>
</evidence>
<dbReference type="EMBL" id="JAMYWD010000008">
    <property type="protein sequence ID" value="KAJ4963696.1"/>
    <property type="molecule type" value="Genomic_DNA"/>
</dbReference>
<keyword evidence="3" id="KW-1185">Reference proteome</keyword>
<dbReference type="OrthoDB" id="72851at2759"/>